<keyword evidence="23" id="KW-0328">Glycosyltransferase</keyword>
<evidence type="ECO:0000313" key="23">
    <source>
        <dbReference type="EMBL" id="MDN7123787.1"/>
    </source>
</evidence>
<evidence type="ECO:0000256" key="16">
    <source>
        <dbReference type="ARBA" id="ARBA00034417"/>
    </source>
</evidence>
<dbReference type="HAMAP" id="MF_00521">
    <property type="entry name" value="KDO_kinase"/>
    <property type="match status" value="1"/>
</dbReference>
<evidence type="ECO:0000256" key="5">
    <source>
        <dbReference type="ARBA" id="ARBA00010327"/>
    </source>
</evidence>
<comment type="catalytic activity">
    <reaction evidence="17">
        <text>lipid IVA (E. coli) + CMP-3-deoxy-beta-D-manno-octulosonate = alpha-Kdo-(2-&gt;6)-lipid IVA (E. coli) + CMP + H(+)</text>
        <dbReference type="Rhea" id="RHEA:28066"/>
        <dbReference type="ChEBI" id="CHEBI:15378"/>
        <dbReference type="ChEBI" id="CHEBI:58603"/>
        <dbReference type="ChEBI" id="CHEBI:60364"/>
        <dbReference type="ChEBI" id="CHEBI:60377"/>
        <dbReference type="ChEBI" id="CHEBI:85987"/>
        <dbReference type="EC" id="2.4.99.12"/>
    </reaction>
</comment>
<comment type="caution">
    <text evidence="23">The sequence shown here is derived from an EMBL/GenBank/DDBJ whole genome shotgun (WGS) entry which is preliminary data.</text>
</comment>
<evidence type="ECO:0000256" key="6">
    <source>
        <dbReference type="ARBA" id="ARBA00022475"/>
    </source>
</evidence>
<keyword evidence="13 18" id="KW-0448">Lipopolysaccharide biosynthesis</keyword>
<dbReference type="FunFam" id="3.40.50.2000:FF:000032">
    <property type="entry name" value="3-deoxy-D-manno-octulosonic acid transferase"/>
    <property type="match status" value="1"/>
</dbReference>
<comment type="catalytic activity">
    <reaction evidence="16 18">
        <text>an alpha-Kdo-(2-&gt;6)-lipid IVA + ATP = a 4-O-phospho-alpha-Kdo-(2-&gt;6)-lipid IVA + ADP + H(+)</text>
        <dbReference type="Rhea" id="RHEA:74271"/>
        <dbReference type="ChEBI" id="CHEBI:15378"/>
        <dbReference type="ChEBI" id="CHEBI:30616"/>
        <dbReference type="ChEBI" id="CHEBI:176428"/>
        <dbReference type="ChEBI" id="CHEBI:193140"/>
        <dbReference type="ChEBI" id="CHEBI:456216"/>
        <dbReference type="EC" id="2.7.1.166"/>
    </reaction>
</comment>
<protein>
    <recommendedName>
        <fullName evidence="15 18">3-deoxy-D-manno-octulosonic acid kinase</fullName>
        <shortName evidence="18">Kdo kinase</shortName>
        <ecNumber evidence="18">2.7.1.166</ecNumber>
    </recommendedName>
</protein>
<dbReference type="PANTHER" id="PTHR42755:SF1">
    <property type="entry name" value="3-DEOXY-D-MANNO-OCTULOSONIC ACID TRANSFERASE, MITOCHONDRIAL-RELATED"/>
    <property type="match status" value="1"/>
</dbReference>
<dbReference type="GO" id="GO:0009245">
    <property type="term" value="P:lipid A biosynthetic process"/>
    <property type="evidence" value="ECO:0007669"/>
    <property type="project" value="TreeGrafter"/>
</dbReference>
<feature type="transmembrane region" description="Helical" evidence="21">
    <location>
        <begin position="7"/>
        <end position="22"/>
    </location>
</feature>
<evidence type="ECO:0000256" key="15">
    <source>
        <dbReference type="ARBA" id="ARBA00029511"/>
    </source>
</evidence>
<dbReference type="GO" id="GO:0016773">
    <property type="term" value="F:phosphotransferase activity, alcohol group as acceptor"/>
    <property type="evidence" value="ECO:0007669"/>
    <property type="project" value="UniProtKB-UniRule"/>
</dbReference>
<keyword evidence="14 18" id="KW-0472">Membrane</keyword>
<dbReference type="Pfam" id="PF04413">
    <property type="entry name" value="Glycos_transf_N"/>
    <property type="match status" value="1"/>
</dbReference>
<dbReference type="InterPro" id="IPR007507">
    <property type="entry name" value="Glycos_transf_N"/>
</dbReference>
<dbReference type="Pfam" id="PF06293">
    <property type="entry name" value="Kdo"/>
    <property type="match status" value="1"/>
</dbReference>
<keyword evidence="21" id="KW-0812">Transmembrane</keyword>
<evidence type="ECO:0000256" key="11">
    <source>
        <dbReference type="ARBA" id="ARBA00022840"/>
    </source>
</evidence>
<keyword evidence="8 18" id="KW-0808">Transferase</keyword>
<keyword evidence="10 18" id="KW-0418">Kinase</keyword>
<dbReference type="RefSeq" id="WP_301721660.1">
    <property type="nucleotide sequence ID" value="NZ_JAGGJB010000002.1"/>
</dbReference>
<evidence type="ECO:0000256" key="8">
    <source>
        <dbReference type="ARBA" id="ARBA00022679"/>
    </source>
</evidence>
<proteinExistence type="inferred from homology"/>
<evidence type="ECO:0000256" key="13">
    <source>
        <dbReference type="ARBA" id="ARBA00022985"/>
    </source>
</evidence>
<evidence type="ECO:0000259" key="22">
    <source>
        <dbReference type="Pfam" id="PF04413"/>
    </source>
</evidence>
<keyword evidence="9 18" id="KW-0547">Nucleotide-binding</keyword>
<comment type="pathway">
    <text evidence="3 18">Bacterial outer membrane biogenesis; LPS core biosynthesis.</text>
</comment>
<sequence length="686" mass="77539">MTVSYRLLIRLSLPLIFIYLWLRGRKAPAYRQRWSERLALQSIPANARQGILIHCVSVGETVAARQLIEQVLHSYPHLPVTLSSMTPTAAALAQSAFGDRVHHLYLPIDTPGAMRRLFTKLVPRAVLLLETEVWPCFLQRAKQHKVPVVLLNARMSAKSQRSYHKYSWLIGPVWQQLSWIAAQNQSSAERFVNLGVAADRIAVRGNLKFDSQVSANLLAEATLLKQQLERPVLLAASTHNGEDELVLQAFKKVLAKIPAALLILVPRHPERFDAVAEQIAAAELSLVRRSAGDQPDSATQVWLGDSMGELMLWYATADVAFVGGSLITRGGHNPLEPIATHTPIVSGPHVFNFQDIFDRLNAAEGVCWAADDLQLARQWLNLLNDANLRFTMQRAAAREFAQDQGATAAMLNDIHAIFKHQSPPIKRPSETDAMEFTSMKTITTLKPSDKLEIWFDNSVFKTFSDEFFSAEYWQQQHKIKGAATGRSTAWFIEFGEPGMLLRHYYRGGLVGKVNKDRFAREPIAKSRAMAEFELLQRLREAGLPVPKPLAARYERAPLWGYRADILVEIIPQAQDVFKVLGERPLNHDEWHSIGAVIRRFHEAGVYHSDLNCHNIMLDADDKVWLVDFDKCGFREAGEWQQANLARLLRSLLKEAGKAKEANRDFHWQEERDWPLLITGYEAKPDT</sequence>
<organism evidence="23 26">
    <name type="scientific">Pseudidiomarina terrestris</name>
    <dbReference type="NCBI Taxonomy" id="2820060"/>
    <lineage>
        <taxon>Bacteria</taxon>
        <taxon>Pseudomonadati</taxon>
        <taxon>Pseudomonadota</taxon>
        <taxon>Gammaproteobacteria</taxon>
        <taxon>Alteromonadales</taxon>
        <taxon>Idiomarinaceae</taxon>
        <taxon>Pseudidiomarina</taxon>
    </lineage>
</organism>
<evidence type="ECO:0000256" key="10">
    <source>
        <dbReference type="ARBA" id="ARBA00022777"/>
    </source>
</evidence>
<comment type="function">
    <text evidence="18">Catalyzes the ATP-dependent phosphorylation of the 3-deoxy-D-manno-octulosonic acid (Kdo) residue in Kdo-lipid IV(A) at the 4-OH position.</text>
</comment>
<dbReference type="InterPro" id="IPR039901">
    <property type="entry name" value="Kdotransferase"/>
</dbReference>
<feature type="site" description="Transition state stabilizer" evidence="20">
    <location>
        <position position="208"/>
    </location>
</feature>
<dbReference type="Gene3D" id="3.40.50.2000">
    <property type="entry name" value="Glycogen Phosphorylase B"/>
    <property type="match status" value="1"/>
</dbReference>
<feature type="active site" description="Proton acceptor" evidence="19">
    <location>
        <position position="60"/>
    </location>
</feature>
<dbReference type="InterPro" id="IPR038107">
    <property type="entry name" value="Glycos_transf_N_sf"/>
</dbReference>
<dbReference type="InterPro" id="IPR022826">
    <property type="entry name" value="KDO_kinase"/>
</dbReference>
<dbReference type="AlphaFoldDB" id="A0AAW7QUD5"/>
<comment type="subcellular location">
    <subcellularLocation>
        <location evidence="2 18">Cell inner membrane</location>
        <topology evidence="2 18">Peripheral membrane protein</topology>
        <orientation evidence="2 18">Cytoplasmic side</orientation>
    </subcellularLocation>
    <subcellularLocation>
        <location evidence="1">Cell inner membrane</location>
        <topology evidence="1">Single-pass membrane protein</topology>
        <orientation evidence="1">Cytoplasmic side</orientation>
    </subcellularLocation>
</comment>
<gene>
    <name evidence="23" type="primary">waaA</name>
    <name evidence="18" type="synonym">kdkA</name>
    <name evidence="23" type="ORF">J6I90_02740</name>
    <name evidence="24" type="ORF">J6I92_10415</name>
</gene>
<dbReference type="NCBIfam" id="NF004388">
    <property type="entry name" value="PRK05749.1-4"/>
    <property type="match status" value="1"/>
</dbReference>
<dbReference type="GO" id="GO:0009244">
    <property type="term" value="P:lipopolysaccharide core region biosynthetic process"/>
    <property type="evidence" value="ECO:0007669"/>
    <property type="project" value="UniProtKB-UniRule"/>
</dbReference>
<dbReference type="Gene3D" id="3.40.50.11720">
    <property type="entry name" value="3-Deoxy-D-manno-octulosonic-acid transferase, N-terminal domain"/>
    <property type="match status" value="1"/>
</dbReference>
<keyword evidence="25" id="KW-1185">Reference proteome</keyword>
<dbReference type="Proteomes" id="UP001169492">
    <property type="component" value="Unassembled WGS sequence"/>
</dbReference>
<dbReference type="GO" id="GO:0016301">
    <property type="term" value="F:kinase activity"/>
    <property type="evidence" value="ECO:0007669"/>
    <property type="project" value="UniProtKB-KW"/>
</dbReference>
<dbReference type="EMBL" id="JAGGJB010000002">
    <property type="protein sequence ID" value="MDN7123787.1"/>
    <property type="molecule type" value="Genomic_DNA"/>
</dbReference>
<keyword evidence="6 18" id="KW-1003">Cell membrane</keyword>
<keyword evidence="11 18" id="KW-0067">ATP-binding</keyword>
<keyword evidence="12" id="KW-0735">Signal-anchor</keyword>
<evidence type="ECO:0000256" key="12">
    <source>
        <dbReference type="ARBA" id="ARBA00022968"/>
    </source>
</evidence>
<dbReference type="EC" id="2.7.1.166" evidence="18"/>
<evidence type="ECO:0000256" key="17">
    <source>
        <dbReference type="ARBA" id="ARBA00049183"/>
    </source>
</evidence>
<evidence type="ECO:0000313" key="26">
    <source>
        <dbReference type="Proteomes" id="UP001169492"/>
    </source>
</evidence>
<dbReference type="FunFam" id="3.40.50.11720:FF:000001">
    <property type="entry name" value="3-deoxy-D-manno-octulosonic acid transferase"/>
    <property type="match status" value="1"/>
</dbReference>
<evidence type="ECO:0000256" key="1">
    <source>
        <dbReference type="ARBA" id="ARBA00004388"/>
    </source>
</evidence>
<accession>A0AAW7QUD5</accession>
<dbReference type="PANTHER" id="PTHR42755">
    <property type="entry name" value="3-DEOXY-MANNO-OCTULOSONATE CYTIDYLYLTRANSFERASE"/>
    <property type="match status" value="1"/>
</dbReference>
<comment type="similarity">
    <text evidence="4">Belongs to the glycosyltransferase group 1 family. Glycosyltransferase 30 subfamily.</text>
</comment>
<evidence type="ECO:0000256" key="4">
    <source>
        <dbReference type="ARBA" id="ARBA00006380"/>
    </source>
</evidence>
<dbReference type="EMBL" id="JAGGJC010000005">
    <property type="protein sequence ID" value="MDN7130287.1"/>
    <property type="molecule type" value="Genomic_DNA"/>
</dbReference>
<evidence type="ECO:0000256" key="2">
    <source>
        <dbReference type="ARBA" id="ARBA00004515"/>
    </source>
</evidence>
<keyword evidence="7 18" id="KW-0997">Cell inner membrane</keyword>
<keyword evidence="21" id="KW-1133">Transmembrane helix</keyword>
<dbReference type="SUPFAM" id="SSF56112">
    <property type="entry name" value="Protein kinase-like (PK-like)"/>
    <property type="match status" value="1"/>
</dbReference>
<dbReference type="Gene3D" id="1.10.510.10">
    <property type="entry name" value="Transferase(Phosphotransferase) domain 1"/>
    <property type="match status" value="1"/>
</dbReference>
<evidence type="ECO:0000313" key="25">
    <source>
        <dbReference type="Proteomes" id="UP001169491"/>
    </source>
</evidence>
<evidence type="ECO:0000256" key="3">
    <source>
        <dbReference type="ARBA" id="ARBA00004713"/>
    </source>
</evidence>
<evidence type="ECO:0000256" key="21">
    <source>
        <dbReference type="SAM" id="Phobius"/>
    </source>
</evidence>
<dbReference type="InterPro" id="IPR011009">
    <property type="entry name" value="Kinase-like_dom_sf"/>
</dbReference>
<evidence type="ECO:0000256" key="14">
    <source>
        <dbReference type="ARBA" id="ARBA00023136"/>
    </source>
</evidence>
<evidence type="ECO:0000256" key="20">
    <source>
        <dbReference type="PIRSR" id="PIRSR639901-2"/>
    </source>
</evidence>
<dbReference type="GO" id="GO:0005524">
    <property type="term" value="F:ATP binding"/>
    <property type="evidence" value="ECO:0007669"/>
    <property type="project" value="UniProtKB-UniRule"/>
</dbReference>
<name>A0AAW7QUD5_9GAMM</name>
<comment type="similarity">
    <text evidence="5 18">Belongs to the protein kinase superfamily. KdkA/RfaP family.</text>
</comment>
<evidence type="ECO:0000256" key="19">
    <source>
        <dbReference type="PIRSR" id="PIRSR639901-1"/>
    </source>
</evidence>
<feature type="site" description="Transition state stabilizer" evidence="20">
    <location>
        <position position="130"/>
    </location>
</feature>
<dbReference type="GO" id="GO:0043842">
    <property type="term" value="F:Kdo transferase activity"/>
    <property type="evidence" value="ECO:0007669"/>
    <property type="project" value="UniProtKB-EC"/>
</dbReference>
<reference evidence="25 26" key="1">
    <citation type="submission" date="2021-03" db="EMBL/GenBank/DDBJ databases">
        <title>Pseudidiomarina terrestris, a new bacterium isolated from saline soil.</title>
        <authorList>
            <person name="Galisteo C."/>
            <person name="De La Haba R."/>
            <person name="Sanchez-Porro C."/>
            <person name="Ventosa A."/>
        </authorList>
    </citation>
    <scope>NUCLEOTIDE SEQUENCE [LARGE SCALE GENOMIC DNA]</scope>
    <source>
        <strain evidence="23 26">1APP75-32.1</strain>
        <strain evidence="25">1APR75-15</strain>
        <strain evidence="24">1ASR75-15</strain>
    </source>
</reference>
<dbReference type="NCBIfam" id="NF002475">
    <property type="entry name" value="PRK01723.1"/>
    <property type="match status" value="1"/>
</dbReference>
<dbReference type="GO" id="GO:0005886">
    <property type="term" value="C:plasma membrane"/>
    <property type="evidence" value="ECO:0007669"/>
    <property type="project" value="UniProtKB-SubCell"/>
</dbReference>
<evidence type="ECO:0000256" key="7">
    <source>
        <dbReference type="ARBA" id="ARBA00022519"/>
    </source>
</evidence>
<evidence type="ECO:0000256" key="9">
    <source>
        <dbReference type="ARBA" id="ARBA00022741"/>
    </source>
</evidence>
<dbReference type="Proteomes" id="UP001169491">
    <property type="component" value="Unassembled WGS sequence"/>
</dbReference>
<feature type="domain" description="3-deoxy-D-manno-octulosonic-acid transferase N-terminal" evidence="22">
    <location>
        <begin position="32"/>
        <end position="210"/>
    </location>
</feature>
<dbReference type="SUPFAM" id="SSF53756">
    <property type="entry name" value="UDP-Glycosyltransferase/glycogen phosphorylase"/>
    <property type="match status" value="1"/>
</dbReference>
<evidence type="ECO:0000256" key="18">
    <source>
        <dbReference type="HAMAP-Rule" id="MF_00521"/>
    </source>
</evidence>
<evidence type="ECO:0000313" key="24">
    <source>
        <dbReference type="EMBL" id="MDN7130287.1"/>
    </source>
</evidence>
<feature type="active site" evidence="18">
    <location>
        <position position="609"/>
    </location>
</feature>